<organism evidence="2 3">
    <name type="scientific">Trichostrongylus colubriformis</name>
    <name type="common">Black scour worm</name>
    <dbReference type="NCBI Taxonomy" id="6319"/>
    <lineage>
        <taxon>Eukaryota</taxon>
        <taxon>Metazoa</taxon>
        <taxon>Ecdysozoa</taxon>
        <taxon>Nematoda</taxon>
        <taxon>Chromadorea</taxon>
        <taxon>Rhabditida</taxon>
        <taxon>Rhabditina</taxon>
        <taxon>Rhabditomorpha</taxon>
        <taxon>Strongyloidea</taxon>
        <taxon>Trichostrongylidae</taxon>
        <taxon>Trichostrongylus</taxon>
    </lineage>
</organism>
<dbReference type="Gene3D" id="3.10.100.10">
    <property type="entry name" value="Mannose-Binding Protein A, subunit A"/>
    <property type="match status" value="1"/>
</dbReference>
<keyword evidence="3" id="KW-1185">Reference proteome</keyword>
<accession>A0AAN8F3V7</accession>
<evidence type="ECO:0000313" key="3">
    <source>
        <dbReference type="Proteomes" id="UP001331761"/>
    </source>
</evidence>
<gene>
    <name evidence="2" type="ORF">GCK32_018424</name>
</gene>
<comment type="caution">
    <text evidence="2">The sequence shown here is derived from an EMBL/GenBank/DDBJ whole genome shotgun (WGS) entry which is preliminary data.</text>
</comment>
<dbReference type="AlphaFoldDB" id="A0AAN8F3V7"/>
<evidence type="ECO:0000256" key="1">
    <source>
        <dbReference type="SAM" id="MobiDB-lite"/>
    </source>
</evidence>
<dbReference type="InterPro" id="IPR016186">
    <property type="entry name" value="C-type_lectin-like/link_sf"/>
</dbReference>
<dbReference type="Proteomes" id="UP001331761">
    <property type="component" value="Unassembled WGS sequence"/>
</dbReference>
<sequence>MIASSDDGNGGNNVASELLAHSSYNGKWNDYPCDLKLAFVCKKKVAAPIARSKESSKQLKTVISSKTGDIQKAES</sequence>
<dbReference type="SUPFAM" id="SSF56436">
    <property type="entry name" value="C-type lectin-like"/>
    <property type="match status" value="1"/>
</dbReference>
<dbReference type="EMBL" id="WIXE01016180">
    <property type="protein sequence ID" value="KAK5972870.1"/>
    <property type="molecule type" value="Genomic_DNA"/>
</dbReference>
<feature type="compositionally biased region" description="Polar residues" evidence="1">
    <location>
        <begin position="58"/>
        <end position="68"/>
    </location>
</feature>
<reference evidence="2 3" key="1">
    <citation type="submission" date="2019-10" db="EMBL/GenBank/DDBJ databases">
        <title>Assembly and Annotation for the nematode Trichostrongylus colubriformis.</title>
        <authorList>
            <person name="Martin J."/>
        </authorList>
    </citation>
    <scope>NUCLEOTIDE SEQUENCE [LARGE SCALE GENOMIC DNA]</scope>
    <source>
        <strain evidence="2">G859</strain>
        <tissue evidence="2">Whole worm</tissue>
    </source>
</reference>
<dbReference type="CDD" id="cd00037">
    <property type="entry name" value="CLECT"/>
    <property type="match status" value="1"/>
</dbReference>
<feature type="region of interest" description="Disordered" evidence="1">
    <location>
        <begin position="52"/>
        <end position="75"/>
    </location>
</feature>
<feature type="non-terminal residue" evidence="2">
    <location>
        <position position="75"/>
    </location>
</feature>
<evidence type="ECO:0000313" key="2">
    <source>
        <dbReference type="EMBL" id="KAK5972870.1"/>
    </source>
</evidence>
<protein>
    <recommendedName>
        <fullName evidence="4">C-type lectin domain-containing protein</fullName>
    </recommendedName>
</protein>
<name>A0AAN8F3V7_TRICO</name>
<proteinExistence type="predicted"/>
<dbReference type="InterPro" id="IPR016187">
    <property type="entry name" value="CTDL_fold"/>
</dbReference>
<evidence type="ECO:0008006" key="4">
    <source>
        <dbReference type="Google" id="ProtNLM"/>
    </source>
</evidence>